<sequence>MPYKSTIRHVAYRIRIGAVSVPASWTLDILWTYTCLDKKCEIWKYEVKDTIFDFHAMCLTGYGKIEGNKDFSRAQNS</sequence>
<evidence type="ECO:0000313" key="1">
    <source>
        <dbReference type="EMBL" id="KAI5333969.1"/>
    </source>
</evidence>
<protein>
    <submittedName>
        <fullName evidence="1">Uncharacterized protein</fullName>
    </submittedName>
</protein>
<dbReference type="AlphaFoldDB" id="A0AAD4Z663"/>
<reference evidence="1 2" key="1">
    <citation type="journal article" date="2022" name="G3 (Bethesda)">
        <title>Whole-genome sequence and methylome profiling of the almond [Prunus dulcis (Mill.) D.A. Webb] cultivar 'Nonpareil'.</title>
        <authorList>
            <person name="D'Amico-Willman K.M."/>
            <person name="Ouma W.Z."/>
            <person name="Meulia T."/>
            <person name="Sideli G.M."/>
            <person name="Gradziel T.M."/>
            <person name="Fresnedo-Ramirez J."/>
        </authorList>
    </citation>
    <scope>NUCLEOTIDE SEQUENCE [LARGE SCALE GENOMIC DNA]</scope>
    <source>
        <strain evidence="1">Clone GOH B32 T37-40</strain>
    </source>
</reference>
<evidence type="ECO:0000313" key="2">
    <source>
        <dbReference type="Proteomes" id="UP001054821"/>
    </source>
</evidence>
<proteinExistence type="predicted"/>
<gene>
    <name evidence="1" type="ORF">L3X38_024102</name>
</gene>
<dbReference type="Proteomes" id="UP001054821">
    <property type="component" value="Chromosome 4"/>
</dbReference>
<name>A0AAD4Z663_PRUDU</name>
<comment type="caution">
    <text evidence="1">The sequence shown here is derived from an EMBL/GenBank/DDBJ whole genome shotgun (WGS) entry which is preliminary data.</text>
</comment>
<accession>A0AAD4Z663</accession>
<keyword evidence="2" id="KW-1185">Reference proteome</keyword>
<organism evidence="1 2">
    <name type="scientific">Prunus dulcis</name>
    <name type="common">Almond</name>
    <name type="synonym">Amygdalus dulcis</name>
    <dbReference type="NCBI Taxonomy" id="3755"/>
    <lineage>
        <taxon>Eukaryota</taxon>
        <taxon>Viridiplantae</taxon>
        <taxon>Streptophyta</taxon>
        <taxon>Embryophyta</taxon>
        <taxon>Tracheophyta</taxon>
        <taxon>Spermatophyta</taxon>
        <taxon>Magnoliopsida</taxon>
        <taxon>eudicotyledons</taxon>
        <taxon>Gunneridae</taxon>
        <taxon>Pentapetalae</taxon>
        <taxon>rosids</taxon>
        <taxon>fabids</taxon>
        <taxon>Rosales</taxon>
        <taxon>Rosaceae</taxon>
        <taxon>Amygdaloideae</taxon>
        <taxon>Amygdaleae</taxon>
        <taxon>Prunus</taxon>
    </lineage>
</organism>
<dbReference type="EMBL" id="JAJFAZ020000004">
    <property type="protein sequence ID" value="KAI5333969.1"/>
    <property type="molecule type" value="Genomic_DNA"/>
</dbReference>